<dbReference type="EMBL" id="CP162911">
    <property type="protein sequence ID" value="XDL60659.1"/>
    <property type="molecule type" value="Genomic_DNA"/>
</dbReference>
<organism evidence="2">
    <name type="scientific">Bacillus aerius</name>
    <dbReference type="NCBI Taxonomy" id="293388"/>
    <lineage>
        <taxon>Bacteria</taxon>
        <taxon>Bacillati</taxon>
        <taxon>Bacillota</taxon>
        <taxon>Bacilli</taxon>
        <taxon>Bacillales</taxon>
        <taxon>Bacillaceae</taxon>
        <taxon>Bacillus</taxon>
    </lineage>
</organism>
<sequence>MVHLDYLQSEFNIDLINDSFDELPLSLHIQLEKEMYQFNDQGNLNPQYFNKVYNVAISIFDELFGENDLLFVVTIVRSEHSLQRPIGVYSKYSKKINKYRLNVKNSKDENGKVIQYSLETKKQHIEYKKIIKAICNQDFKSMAPRFNDKYSSYPEIFFINKDFIYHIYDDRGAFLLFKDERKHEKFKTKYSTLLVGEDYN</sequence>
<reference evidence="2" key="1">
    <citation type="submission" date="2024-07" db="EMBL/GenBank/DDBJ databases">
        <authorList>
            <person name="Wang K."/>
            <person name="Liang S."/>
            <person name="Wang S."/>
        </authorList>
    </citation>
    <scope>NUCLEOTIDE SEQUENCE</scope>
    <source>
        <strain evidence="2">KW1</strain>
    </source>
</reference>
<dbReference type="Pfam" id="PF13021">
    <property type="entry name" value="DUF3885"/>
    <property type="match status" value="1"/>
</dbReference>
<evidence type="ECO:0000313" key="2">
    <source>
        <dbReference type="EMBL" id="XDL60659.1"/>
    </source>
</evidence>
<dbReference type="AlphaFoldDB" id="A0AB39J4P4"/>
<gene>
    <name evidence="2" type="ORF">AB4922_15075</name>
</gene>
<accession>A0AB39J4P4</accession>
<dbReference type="InterPro" id="IPR024976">
    <property type="entry name" value="DUF3885"/>
</dbReference>
<proteinExistence type="predicted"/>
<protein>
    <recommendedName>
        <fullName evidence="1">DUF3885 domain-containing protein</fullName>
    </recommendedName>
</protein>
<name>A0AB39J4P4_9BACI</name>
<dbReference type="RefSeq" id="WP_035389337.1">
    <property type="nucleotide sequence ID" value="NZ_CP162911.1"/>
</dbReference>
<evidence type="ECO:0000259" key="1">
    <source>
        <dbReference type="Pfam" id="PF13021"/>
    </source>
</evidence>
<feature type="domain" description="DUF3885" evidence="1">
    <location>
        <begin position="5"/>
        <end position="195"/>
    </location>
</feature>